<keyword evidence="2" id="KW-0479">Metal-binding</keyword>
<dbReference type="Gene3D" id="3.40.630.10">
    <property type="entry name" value="Zn peptidases"/>
    <property type="match status" value="2"/>
</dbReference>
<evidence type="ECO:0000313" key="7">
    <source>
        <dbReference type="Proteomes" id="UP000030700"/>
    </source>
</evidence>
<dbReference type="Pfam" id="PF01546">
    <property type="entry name" value="Peptidase_M20"/>
    <property type="match status" value="1"/>
</dbReference>
<dbReference type="PANTHER" id="PTHR43808:SF31">
    <property type="entry name" value="N-ACETYL-L-CITRULLINE DEACETYLASE"/>
    <property type="match status" value="1"/>
</dbReference>
<evidence type="ECO:0000313" key="6">
    <source>
        <dbReference type="EMBL" id="GAK54079.1"/>
    </source>
</evidence>
<dbReference type="InterPro" id="IPR050072">
    <property type="entry name" value="Peptidase_M20A"/>
</dbReference>
<dbReference type="GO" id="GO:0006526">
    <property type="term" value="P:L-arginine biosynthetic process"/>
    <property type="evidence" value="ECO:0007669"/>
    <property type="project" value="TreeGrafter"/>
</dbReference>
<dbReference type="PANTHER" id="PTHR43808">
    <property type="entry name" value="ACETYLORNITHINE DEACETYLASE"/>
    <property type="match status" value="1"/>
</dbReference>
<reference evidence="6" key="1">
    <citation type="journal article" date="2015" name="PeerJ">
        <title>First genomic representation of candidate bacterial phylum KSB3 points to enhanced environmental sensing as a trigger of wastewater bulking.</title>
        <authorList>
            <person name="Sekiguchi Y."/>
            <person name="Ohashi A."/>
            <person name="Parks D.H."/>
            <person name="Yamauchi T."/>
            <person name="Tyson G.W."/>
            <person name="Hugenholtz P."/>
        </authorList>
    </citation>
    <scope>NUCLEOTIDE SEQUENCE [LARGE SCALE GENOMIC DNA]</scope>
</reference>
<keyword evidence="4" id="KW-0862">Zinc</keyword>
<dbReference type="SUPFAM" id="SSF55031">
    <property type="entry name" value="Bacterial exopeptidase dimerisation domain"/>
    <property type="match status" value="1"/>
</dbReference>
<feature type="domain" description="Peptidase M20 dimerisation" evidence="5">
    <location>
        <begin position="180"/>
        <end position="286"/>
    </location>
</feature>
<dbReference type="EMBL" id="DF820460">
    <property type="protein sequence ID" value="GAK54079.1"/>
    <property type="molecule type" value="Genomic_DNA"/>
</dbReference>
<evidence type="ECO:0000259" key="5">
    <source>
        <dbReference type="Pfam" id="PF07687"/>
    </source>
</evidence>
<proteinExistence type="predicted"/>
<evidence type="ECO:0000256" key="3">
    <source>
        <dbReference type="ARBA" id="ARBA00022801"/>
    </source>
</evidence>
<keyword evidence="3" id="KW-0378">Hydrolase</keyword>
<dbReference type="STRING" id="1499966.U14_05356"/>
<dbReference type="InterPro" id="IPR011650">
    <property type="entry name" value="Peptidase_M20_dimer"/>
</dbReference>
<evidence type="ECO:0000256" key="1">
    <source>
        <dbReference type="ARBA" id="ARBA00001947"/>
    </source>
</evidence>
<dbReference type="HOGENOM" id="CLU_021802_2_1_0"/>
<gene>
    <name evidence="6" type="ORF">U14_05356</name>
</gene>
<organism evidence="6">
    <name type="scientific">Candidatus Moduliflexus flocculans</name>
    <dbReference type="NCBI Taxonomy" id="1499966"/>
    <lineage>
        <taxon>Bacteria</taxon>
        <taxon>Candidatus Moduliflexota</taxon>
        <taxon>Candidatus Moduliflexia</taxon>
        <taxon>Candidatus Moduliflexales</taxon>
        <taxon>Candidatus Moduliflexaceae</taxon>
    </lineage>
</organism>
<dbReference type="InterPro" id="IPR002933">
    <property type="entry name" value="Peptidase_M20"/>
</dbReference>
<dbReference type="PROSITE" id="PS00758">
    <property type="entry name" value="ARGE_DAPE_CPG2_1"/>
    <property type="match status" value="1"/>
</dbReference>
<dbReference type="GO" id="GO:0046872">
    <property type="term" value="F:metal ion binding"/>
    <property type="evidence" value="ECO:0007669"/>
    <property type="project" value="UniProtKB-KW"/>
</dbReference>
<dbReference type="Gene3D" id="3.30.70.360">
    <property type="match status" value="1"/>
</dbReference>
<dbReference type="Proteomes" id="UP000030700">
    <property type="component" value="Unassembled WGS sequence"/>
</dbReference>
<protein>
    <submittedName>
        <fullName evidence="6">M20/DapE family protein YgeY</fullName>
    </submittedName>
</protein>
<dbReference type="InterPro" id="IPR001261">
    <property type="entry name" value="ArgE/DapE_CS"/>
</dbReference>
<dbReference type="NCBIfam" id="TIGR03526">
    <property type="entry name" value="selenium_YgeY"/>
    <property type="match status" value="1"/>
</dbReference>
<dbReference type="Pfam" id="PF07687">
    <property type="entry name" value="M20_dimer"/>
    <property type="match status" value="1"/>
</dbReference>
<evidence type="ECO:0000256" key="2">
    <source>
        <dbReference type="ARBA" id="ARBA00022723"/>
    </source>
</evidence>
<dbReference type="AlphaFoldDB" id="A0A081BRP8"/>
<name>A0A081BRP8_9BACT</name>
<dbReference type="InterPro" id="IPR017706">
    <property type="entry name" value="Peptidase_M20/DapE_YgeY"/>
</dbReference>
<sequence length="401" mass="44232">MIPKEQILAHAKKYEAEMIRFLREIIAIPSESCQEGRVIQHIKQEMLKVGFDEVTIDGMGNILGRIGSGKTILAIDAHVDTVGVGDPAQWQHDPYEGKFENGIIYGRGAADQEGALPAMIYGARIIKDLGLEGDYTLYIVGSVQEEDCDGLCWQYIINEDGIRPECVVITDSTDCHVRRGHRGRMEIGVTTTGVSCHASAPERGDNAIYKMNRIIAEIEQLNLRLKGHDFLGKGTIAVTYIDCKTPSFNAVPDRCYIHLDRRLTVGDTKESAVEEVKEAIRRAGVEAEVVVPLYDTPGYKGLVYTTEKYYPTWIVEENHPVIRAAVGAYETLFDTKVGNVGSWVFSTNGVSVAGRFGIPCVGFGPGKEVHAHSVNDQVAVEQLVQAAAFYAAFPTMYMQEK</sequence>
<dbReference type="InterPro" id="IPR036264">
    <property type="entry name" value="Bact_exopeptidase_dim_dom"/>
</dbReference>
<dbReference type="GO" id="GO:0008777">
    <property type="term" value="F:acetylornithine deacetylase activity"/>
    <property type="evidence" value="ECO:0007669"/>
    <property type="project" value="TreeGrafter"/>
</dbReference>
<dbReference type="SUPFAM" id="SSF53187">
    <property type="entry name" value="Zn-dependent exopeptidases"/>
    <property type="match status" value="1"/>
</dbReference>
<keyword evidence="7" id="KW-1185">Reference proteome</keyword>
<accession>A0A081BRP8</accession>
<evidence type="ECO:0000256" key="4">
    <source>
        <dbReference type="ARBA" id="ARBA00022833"/>
    </source>
</evidence>
<comment type="cofactor">
    <cofactor evidence="1">
        <name>Zn(2+)</name>
        <dbReference type="ChEBI" id="CHEBI:29105"/>
    </cofactor>
</comment>
<dbReference type="NCBIfam" id="NF009555">
    <property type="entry name" value="PRK13004.1"/>
    <property type="match status" value="1"/>
</dbReference>